<evidence type="ECO:0000259" key="8">
    <source>
        <dbReference type="PROSITE" id="PS50011"/>
    </source>
</evidence>
<dbReference type="InterPro" id="IPR027084">
    <property type="entry name" value="Mps1_cat"/>
</dbReference>
<dbReference type="PROSITE" id="PS00108">
    <property type="entry name" value="PROTEIN_KINASE_ST"/>
    <property type="match status" value="1"/>
</dbReference>
<evidence type="ECO:0000256" key="5">
    <source>
        <dbReference type="ARBA" id="ARBA00022840"/>
    </source>
</evidence>
<evidence type="ECO:0000313" key="9">
    <source>
        <dbReference type="EMBL" id="KAJ1908667.1"/>
    </source>
</evidence>
<dbReference type="EC" id="2.7.12.1" evidence="9"/>
<dbReference type="GO" id="GO:0098813">
    <property type="term" value="P:nuclear chromosome segregation"/>
    <property type="evidence" value="ECO:0007669"/>
    <property type="project" value="UniProtKB-ARBA"/>
</dbReference>
<evidence type="ECO:0000256" key="1">
    <source>
        <dbReference type="ARBA" id="ARBA00022527"/>
    </source>
</evidence>
<dbReference type="InterPro" id="IPR017441">
    <property type="entry name" value="Protein_kinase_ATP_BS"/>
</dbReference>
<dbReference type="Gene3D" id="3.30.200.20">
    <property type="entry name" value="Phosphorylase Kinase, domain 1"/>
    <property type="match status" value="1"/>
</dbReference>
<feature type="compositionally biased region" description="Pro residues" evidence="7">
    <location>
        <begin position="187"/>
        <end position="222"/>
    </location>
</feature>
<dbReference type="PROSITE" id="PS00107">
    <property type="entry name" value="PROTEIN_KINASE_ATP"/>
    <property type="match status" value="1"/>
</dbReference>
<dbReference type="CDD" id="cd14131">
    <property type="entry name" value="PKc_Mps1"/>
    <property type="match status" value="1"/>
</dbReference>
<organism evidence="9 10">
    <name type="scientific">Tieghemiomyces parasiticus</name>
    <dbReference type="NCBI Taxonomy" id="78921"/>
    <lineage>
        <taxon>Eukaryota</taxon>
        <taxon>Fungi</taxon>
        <taxon>Fungi incertae sedis</taxon>
        <taxon>Zoopagomycota</taxon>
        <taxon>Kickxellomycotina</taxon>
        <taxon>Dimargaritomycetes</taxon>
        <taxon>Dimargaritales</taxon>
        <taxon>Dimargaritaceae</taxon>
        <taxon>Tieghemiomyces</taxon>
    </lineage>
</organism>
<dbReference type="FunFam" id="1.10.510.10:FF:000224">
    <property type="entry name" value="serine/threonine-protein kinase mph1 isoform X1"/>
    <property type="match status" value="1"/>
</dbReference>
<dbReference type="AlphaFoldDB" id="A0A9W8DIA9"/>
<dbReference type="InterPro" id="IPR008271">
    <property type="entry name" value="Ser/Thr_kinase_AS"/>
</dbReference>
<proteinExistence type="predicted"/>
<comment type="caution">
    <text evidence="9">The sequence shown here is derived from an EMBL/GenBank/DDBJ whole genome shotgun (WGS) entry which is preliminary data.</text>
</comment>
<feature type="region of interest" description="Disordered" evidence="7">
    <location>
        <begin position="1"/>
        <end position="63"/>
    </location>
</feature>
<reference evidence="9" key="1">
    <citation type="submission" date="2022-07" db="EMBL/GenBank/DDBJ databases">
        <title>Phylogenomic reconstructions and comparative analyses of Kickxellomycotina fungi.</title>
        <authorList>
            <person name="Reynolds N.K."/>
            <person name="Stajich J.E."/>
            <person name="Barry K."/>
            <person name="Grigoriev I.V."/>
            <person name="Crous P."/>
            <person name="Smith M.E."/>
        </authorList>
    </citation>
    <scope>NUCLEOTIDE SEQUENCE</scope>
    <source>
        <strain evidence="9">RSA 861</strain>
    </source>
</reference>
<dbReference type="PANTHER" id="PTHR22974">
    <property type="entry name" value="MIXED LINEAGE PROTEIN KINASE"/>
    <property type="match status" value="1"/>
</dbReference>
<evidence type="ECO:0000256" key="4">
    <source>
        <dbReference type="ARBA" id="ARBA00022777"/>
    </source>
</evidence>
<dbReference type="Gene3D" id="1.10.510.10">
    <property type="entry name" value="Transferase(Phosphotransferase) domain 1"/>
    <property type="match status" value="1"/>
</dbReference>
<dbReference type="PROSITE" id="PS50011">
    <property type="entry name" value="PROTEIN_KINASE_DOM"/>
    <property type="match status" value="1"/>
</dbReference>
<dbReference type="GO" id="GO:0005524">
    <property type="term" value="F:ATP binding"/>
    <property type="evidence" value="ECO:0007669"/>
    <property type="project" value="UniProtKB-UniRule"/>
</dbReference>
<dbReference type="InterPro" id="IPR000719">
    <property type="entry name" value="Prot_kinase_dom"/>
</dbReference>
<feature type="domain" description="Protein kinase" evidence="8">
    <location>
        <begin position="235"/>
        <end position="515"/>
    </location>
</feature>
<evidence type="ECO:0000256" key="2">
    <source>
        <dbReference type="ARBA" id="ARBA00022679"/>
    </source>
</evidence>
<keyword evidence="3 6" id="KW-0547">Nucleotide-binding</keyword>
<evidence type="ECO:0000256" key="3">
    <source>
        <dbReference type="ARBA" id="ARBA00022741"/>
    </source>
</evidence>
<dbReference type="Pfam" id="PF00069">
    <property type="entry name" value="Pkinase"/>
    <property type="match status" value="1"/>
</dbReference>
<feature type="compositionally biased region" description="Polar residues" evidence="7">
    <location>
        <begin position="20"/>
        <end position="29"/>
    </location>
</feature>
<feature type="region of interest" description="Disordered" evidence="7">
    <location>
        <begin position="133"/>
        <end position="225"/>
    </location>
</feature>
<dbReference type="FunFam" id="3.30.200.20:FF:000131">
    <property type="entry name" value="Dual specificity protein kinase TTK"/>
    <property type="match status" value="1"/>
</dbReference>
<keyword evidence="5 6" id="KW-0067">ATP-binding</keyword>
<dbReference type="GO" id="GO:0034501">
    <property type="term" value="P:protein localization to kinetochore"/>
    <property type="evidence" value="ECO:0007669"/>
    <property type="project" value="TreeGrafter"/>
</dbReference>
<dbReference type="GO" id="GO:0004712">
    <property type="term" value="F:protein serine/threonine/tyrosine kinase activity"/>
    <property type="evidence" value="ECO:0007669"/>
    <property type="project" value="UniProtKB-EC"/>
</dbReference>
<dbReference type="SUPFAM" id="SSF56112">
    <property type="entry name" value="Protein kinase-like (PK-like)"/>
    <property type="match status" value="1"/>
</dbReference>
<dbReference type="EMBL" id="JANBPT010001348">
    <property type="protein sequence ID" value="KAJ1908667.1"/>
    <property type="molecule type" value="Genomic_DNA"/>
</dbReference>
<dbReference type="PANTHER" id="PTHR22974:SF21">
    <property type="entry name" value="DUAL SPECIFICITY PROTEIN KINASE TTK"/>
    <property type="match status" value="1"/>
</dbReference>
<dbReference type="GO" id="GO:0004674">
    <property type="term" value="F:protein serine/threonine kinase activity"/>
    <property type="evidence" value="ECO:0007669"/>
    <property type="project" value="UniProtKB-KW"/>
</dbReference>
<sequence length="583" mass="63831">MADPASLATPVAARPVDSRTAPNATTTTHKSGRWKRGRIGLGPPVRTMTIGDHTDTNPEDADEALGLTRTESDDLGLDLRLDEPISAPVRRPAVSPVSDLRHQLNAVVVRNPSLTAIEDTSVPAATRRGVTFQPSSISPVPAAPSPPAAAIYHTPHTAGGPATDLSDRPPVYGATAITPKSVGATSPAPPTPPPAPVVRPVPPAPVSPRSPPPARPPVLPPPADRRYVHVNGRPYTRLEVIGRGGSSKVYKVMSADNRLYAIKKVALAKADPITVQGYINEIELLKRLHRSDHIIRLIDAEVNFERGSILIILECGEIDLAHILLKHQDKPLNLNFVRMYWEQMLEAVHAIHEQKIVHSDLKPANFLLVAGSLKLIDFGIAKTIANDTTNIHREHQIGTVNYMSPEAIEDTNAAQPGGRRCMKLGRPSDVWSLGCILYQMVYGRTPFAHLKNIYTKLRAIPDPNVTISFPTTMTAREEAATLTIPAELLAVVRSCLQRDSRTRPTIPELLQHPFLRQASLLTVSQRELLQHPPLDPDNLKYVVRQVLQIVTDNPDMLHRNGGARDRDVDRVAAVLWRAFTQPR</sequence>
<accession>A0A9W8DIA9</accession>
<evidence type="ECO:0000313" key="10">
    <source>
        <dbReference type="Proteomes" id="UP001150569"/>
    </source>
</evidence>
<evidence type="ECO:0000256" key="7">
    <source>
        <dbReference type="SAM" id="MobiDB-lite"/>
    </source>
</evidence>
<name>A0A9W8DIA9_9FUNG</name>
<keyword evidence="4 9" id="KW-0418">Kinase</keyword>
<protein>
    <submittedName>
        <fullName evidence="9">Dual-specificity kinase, spindle pole body (SPB) duplication and spindle checkpoint function</fullName>
        <ecNumber evidence="9">2.7.12.1</ecNumber>
    </submittedName>
</protein>
<keyword evidence="2 9" id="KW-0808">Transferase</keyword>
<dbReference type="GO" id="GO:0033316">
    <property type="term" value="P:meiotic spindle assembly checkpoint signaling"/>
    <property type="evidence" value="ECO:0007669"/>
    <property type="project" value="TreeGrafter"/>
</dbReference>
<gene>
    <name evidence="9" type="primary">MPS1_2</name>
    <name evidence="9" type="ORF">IWQ60_011592</name>
</gene>
<dbReference type="Proteomes" id="UP001150569">
    <property type="component" value="Unassembled WGS sequence"/>
</dbReference>
<dbReference type="GO" id="GO:0005634">
    <property type="term" value="C:nucleus"/>
    <property type="evidence" value="ECO:0007669"/>
    <property type="project" value="TreeGrafter"/>
</dbReference>
<dbReference type="InterPro" id="IPR011009">
    <property type="entry name" value="Kinase-like_dom_sf"/>
</dbReference>
<dbReference type="SMART" id="SM00220">
    <property type="entry name" value="S_TKc"/>
    <property type="match status" value="1"/>
</dbReference>
<dbReference type="OrthoDB" id="20524at2759"/>
<keyword evidence="10" id="KW-1185">Reference proteome</keyword>
<dbReference type="GO" id="GO:0007094">
    <property type="term" value="P:mitotic spindle assembly checkpoint signaling"/>
    <property type="evidence" value="ECO:0007669"/>
    <property type="project" value="TreeGrafter"/>
</dbReference>
<dbReference type="GO" id="GO:0000776">
    <property type="term" value="C:kinetochore"/>
    <property type="evidence" value="ECO:0007669"/>
    <property type="project" value="TreeGrafter"/>
</dbReference>
<evidence type="ECO:0000256" key="6">
    <source>
        <dbReference type="PROSITE-ProRule" id="PRU10141"/>
    </source>
</evidence>
<keyword evidence="1" id="KW-0723">Serine/threonine-protein kinase</keyword>
<feature type="binding site" evidence="6">
    <location>
        <position position="264"/>
    </location>
    <ligand>
        <name>ATP</name>
        <dbReference type="ChEBI" id="CHEBI:30616"/>
    </ligand>
</feature>